<protein>
    <recommendedName>
        <fullName evidence="1">RWD domain-containing protein</fullName>
    </recommendedName>
</protein>
<name>A0A7S0AHK4_9STRA</name>
<feature type="domain" description="RWD" evidence="1">
    <location>
        <begin position="18"/>
        <end position="168"/>
    </location>
</feature>
<dbReference type="InterPro" id="IPR016135">
    <property type="entry name" value="UBQ-conjugating_enzyme/RWD"/>
</dbReference>
<proteinExistence type="predicted"/>
<dbReference type="EMBL" id="HBEJ01004275">
    <property type="protein sequence ID" value="CAD8363516.1"/>
    <property type="molecule type" value="Transcribed_RNA"/>
</dbReference>
<reference evidence="2" key="1">
    <citation type="submission" date="2021-01" db="EMBL/GenBank/DDBJ databases">
        <authorList>
            <person name="Corre E."/>
            <person name="Pelletier E."/>
            <person name="Niang G."/>
            <person name="Scheremetjew M."/>
            <person name="Finn R."/>
            <person name="Kale V."/>
            <person name="Holt S."/>
            <person name="Cochrane G."/>
            <person name="Meng A."/>
            <person name="Brown T."/>
            <person name="Cohen L."/>
        </authorList>
    </citation>
    <scope>NUCLEOTIDE SEQUENCE</scope>
    <source>
        <strain evidence="2">CCMP3303</strain>
    </source>
</reference>
<sequence length="314" mass="34599">MAEDDREEKLELLRRAVDEVDVLQAIYGGSHDDEDAASSVRVVSPSPSHFERLRLLLEDGDSGASAALATAAAVDVPQLDVDMRVPIGLALGEEEDGNSCGATIQFHLPSGYPENAATIALISLDALRRSYRDEIAKKLNERAAESAASSQEAMLDIIDYLKELVSHFVECDAMNAADQTVVNEGKDTSTAWGRRWIWVHHITNTSRCKSIVEEARELNLRGYLKPGYPGIVLIEGNGVDCDTFVTFIKGNKSRPGGFGRNWGHHVRGHIEPAENVLPDGEFRELDEDLAVLANICRDCLLEDEFKEYVLQHKG</sequence>
<dbReference type="InterPro" id="IPR059181">
    <property type="entry name" value="RWDD2A-B_C"/>
</dbReference>
<organism evidence="2">
    <name type="scientific">Minutocellus polymorphus</name>
    <dbReference type="NCBI Taxonomy" id="265543"/>
    <lineage>
        <taxon>Eukaryota</taxon>
        <taxon>Sar</taxon>
        <taxon>Stramenopiles</taxon>
        <taxon>Ochrophyta</taxon>
        <taxon>Bacillariophyta</taxon>
        <taxon>Mediophyceae</taxon>
        <taxon>Cymatosirophycidae</taxon>
        <taxon>Cymatosirales</taxon>
        <taxon>Cymatosiraceae</taxon>
        <taxon>Minutocellus</taxon>
    </lineage>
</organism>
<accession>A0A7S0AHK4</accession>
<evidence type="ECO:0000313" key="2">
    <source>
        <dbReference type="EMBL" id="CAD8363516.1"/>
    </source>
</evidence>
<gene>
    <name evidence="2" type="ORF">MPOL1434_LOCUS2483</name>
</gene>
<dbReference type="CDD" id="cd24163">
    <property type="entry name" value="RWDD2_C"/>
    <property type="match status" value="1"/>
</dbReference>
<dbReference type="PANTHER" id="PTHR15955">
    <property type="entry name" value="RWD DOMAIN CONTAINING PROTEIN 2"/>
    <property type="match status" value="1"/>
</dbReference>
<dbReference type="SUPFAM" id="SSF54495">
    <property type="entry name" value="UBC-like"/>
    <property type="match status" value="1"/>
</dbReference>
<dbReference type="PROSITE" id="PS50908">
    <property type="entry name" value="RWD"/>
    <property type="match status" value="1"/>
</dbReference>
<dbReference type="Gene3D" id="3.10.110.10">
    <property type="entry name" value="Ubiquitin Conjugating Enzyme"/>
    <property type="match status" value="1"/>
</dbReference>
<dbReference type="InterPro" id="IPR006575">
    <property type="entry name" value="RWD_dom"/>
</dbReference>
<dbReference type="PANTHER" id="PTHR15955:SF8">
    <property type="entry name" value="RWD DOMAIN-CONTAINING PROTEIN 2B-RELATED"/>
    <property type="match status" value="1"/>
</dbReference>
<evidence type="ECO:0000259" key="1">
    <source>
        <dbReference type="PROSITE" id="PS50908"/>
    </source>
</evidence>
<dbReference type="Pfam" id="PF05773">
    <property type="entry name" value="RWD"/>
    <property type="match status" value="1"/>
</dbReference>
<dbReference type="InterPro" id="IPR017359">
    <property type="entry name" value="Phi-like"/>
</dbReference>
<dbReference type="AlphaFoldDB" id="A0A7S0AHK4"/>